<evidence type="ECO:0000313" key="2">
    <source>
        <dbReference type="EMBL" id="ANP86043.1"/>
    </source>
</evidence>
<dbReference type="EMBL" id="CP016286">
    <property type="protein sequence ID" value="ANP86043.1"/>
    <property type="molecule type" value="Genomic_DNA"/>
</dbReference>
<evidence type="ECO:0000259" key="1">
    <source>
        <dbReference type="Pfam" id="PF07693"/>
    </source>
</evidence>
<dbReference type="AlphaFoldDB" id="A0A1B1C8D5"/>
<proteinExistence type="predicted"/>
<dbReference type="InterPro" id="IPR027417">
    <property type="entry name" value="P-loop_NTPase"/>
</dbReference>
<name>A0A1B1C8D5_RHILE</name>
<dbReference type="InterPro" id="IPR011646">
    <property type="entry name" value="KAP_P-loop"/>
</dbReference>
<evidence type="ECO:0000313" key="3">
    <source>
        <dbReference type="Proteomes" id="UP000092691"/>
    </source>
</evidence>
<dbReference type="OrthoDB" id="88903at2"/>
<dbReference type="Proteomes" id="UP000092691">
    <property type="component" value="Chromosome"/>
</dbReference>
<dbReference type="PANTHER" id="PTHR22674:SF6">
    <property type="entry name" value="NTPASE KAP FAMILY P-LOOP DOMAIN-CONTAINING PROTEIN 1"/>
    <property type="match status" value="1"/>
</dbReference>
<dbReference type="InterPro" id="IPR052754">
    <property type="entry name" value="NTPase_KAP_P-loop"/>
</dbReference>
<organism evidence="2 3">
    <name type="scientific">Rhizobium leguminosarum</name>
    <dbReference type="NCBI Taxonomy" id="384"/>
    <lineage>
        <taxon>Bacteria</taxon>
        <taxon>Pseudomonadati</taxon>
        <taxon>Pseudomonadota</taxon>
        <taxon>Alphaproteobacteria</taxon>
        <taxon>Hyphomicrobiales</taxon>
        <taxon>Rhizobiaceae</taxon>
        <taxon>Rhizobium/Agrobacterium group</taxon>
        <taxon>Rhizobium</taxon>
    </lineage>
</organism>
<dbReference type="Gene3D" id="3.40.50.300">
    <property type="entry name" value="P-loop containing nucleotide triphosphate hydrolases"/>
    <property type="match status" value="1"/>
</dbReference>
<dbReference type="Pfam" id="PF07693">
    <property type="entry name" value="KAP_NTPase"/>
    <property type="match status" value="1"/>
</dbReference>
<sequence length="583" mass="64605">MWSDNETNVDYLNYSEVAEIICDMVSDKSLLPLSLGVYGGWGSGKSSVLKLVERALRDRSDTIVIEFDAWLYQGFDEAKSALMTVIASELMAQAPDNLKSKAVDLFKRVNKLRVLGLGVEVGMASVGLPTFGIFSKMLNSAQDAYEGNGDEQDLKAIQDGAKAAKEKTGGLLSPREIRTPPEEITAFKNEFSAVLDGMGKRLVVFVDNLDRCLPANAIKCLEATRLFLSMPNAAFIIAADVDMIRHAVSDQFKGASETHVTDYLDKLIQFPVTVPRLGMREVLSFLCMLIATRSGVEENKVEELRTFLVESIQNSWKGEQDLGRDKIIEILSADVGLVAQIDMAFRIAPILARAKSVSGNPRIIKRMMNIIRMRHATAIRRDMQLDEAIITKLALFERCTDEATFKSLLDLINDADQGKPKLFVDQKNASADGKGEVRWPEKWNSHDVFIKDWLAIEPLLDGIDLRPAVYLARETLPLQFKSKSLSSHAKKAIAELLRIPSLTSRAAPKAIATIPPDEISDVMQELVAALRQNSDWSRKRNDLTGAIILAQHSPENAHILAAFLEQIPNRPPWLKASMTGIGE</sequence>
<feature type="domain" description="KAP NTPase" evidence="1">
    <location>
        <begin position="15"/>
        <end position="376"/>
    </location>
</feature>
<dbReference type="PANTHER" id="PTHR22674">
    <property type="entry name" value="NTPASE, KAP FAMILY P-LOOP DOMAIN-CONTAINING 1"/>
    <property type="match status" value="1"/>
</dbReference>
<accession>A0A1B1C8D5</accession>
<dbReference type="SUPFAM" id="SSF52540">
    <property type="entry name" value="P-loop containing nucleoside triphosphate hydrolases"/>
    <property type="match status" value="1"/>
</dbReference>
<protein>
    <recommendedName>
        <fullName evidence="1">KAP NTPase domain-containing protein</fullName>
    </recommendedName>
</protein>
<reference evidence="2 3" key="1">
    <citation type="submission" date="2016-06" db="EMBL/GenBank/DDBJ databases">
        <title>Microsymbionts genomes from the relict species Vavilovia formosa.</title>
        <authorList>
            <person name="Chirak E."/>
            <person name="Kimeklis A."/>
            <person name="Andronov E."/>
        </authorList>
    </citation>
    <scope>NUCLEOTIDE SEQUENCE [LARGE SCALE GENOMIC DNA]</scope>
    <source>
        <strain evidence="2 3">Vaf10</strain>
    </source>
</reference>
<gene>
    <name evidence="2" type="ORF">BA011_10095</name>
</gene>